<keyword evidence="12 16" id="KW-0547">Nucleotide-binding</keyword>
<evidence type="ECO:0000256" key="14">
    <source>
        <dbReference type="ARBA" id="ARBA00048811"/>
    </source>
</evidence>
<dbReference type="GO" id="GO:0006166">
    <property type="term" value="P:purine ribonucleoside salvage"/>
    <property type="evidence" value="ECO:0007669"/>
    <property type="project" value="UniProtKB-KW"/>
</dbReference>
<evidence type="ECO:0000256" key="16">
    <source>
        <dbReference type="RuleBase" id="RU364099"/>
    </source>
</evidence>
<evidence type="ECO:0000256" key="5">
    <source>
        <dbReference type="ARBA" id="ARBA00004676"/>
    </source>
</evidence>
<dbReference type="NCBIfam" id="TIGR01203">
    <property type="entry name" value="HGPRTase"/>
    <property type="match status" value="1"/>
</dbReference>
<dbReference type="GO" id="GO:0000166">
    <property type="term" value="F:nucleotide binding"/>
    <property type="evidence" value="ECO:0007669"/>
    <property type="project" value="UniProtKB-KW"/>
</dbReference>
<name>H3SJQ0_9BACL</name>
<dbReference type="InterPro" id="IPR005904">
    <property type="entry name" value="Hxn_phspho_trans"/>
</dbReference>
<dbReference type="EC" id="2.4.2.8" evidence="16"/>
<feature type="domain" description="Phosphoribosyltransferase" evidence="17">
    <location>
        <begin position="13"/>
        <end position="159"/>
    </location>
</feature>
<gene>
    <name evidence="18" type="ORF">PDENDC454_18888</name>
</gene>
<evidence type="ECO:0000256" key="12">
    <source>
        <dbReference type="ARBA" id="ARBA00022741"/>
    </source>
</evidence>
<dbReference type="SUPFAM" id="SSF53271">
    <property type="entry name" value="PRTase-like"/>
    <property type="match status" value="1"/>
</dbReference>
<comment type="function">
    <text evidence="2">Purine salvage pathway enzyme that catalyzes the transfer of the ribosyl-5-phosphate group from 5-phospho-alpha-D-ribose 1-diphosphate (PRPP) to the N9 position of the 6-oxopurines hypoxanthine and guanine to form the corresponding ribonucleotides IMP (inosine 5'-monophosphate) and GMP (guanosine 5'-monophosphate), with the release of PPi.</text>
</comment>
<dbReference type="OrthoDB" id="9802824at2"/>
<comment type="catalytic activity">
    <reaction evidence="14">
        <text>GMP + diphosphate = guanine + 5-phospho-alpha-D-ribose 1-diphosphate</text>
        <dbReference type="Rhea" id="RHEA:25424"/>
        <dbReference type="ChEBI" id="CHEBI:16235"/>
        <dbReference type="ChEBI" id="CHEBI:33019"/>
        <dbReference type="ChEBI" id="CHEBI:58017"/>
        <dbReference type="ChEBI" id="CHEBI:58115"/>
        <dbReference type="EC" id="2.4.2.8"/>
    </reaction>
    <physiologicalReaction direction="right-to-left" evidence="14">
        <dbReference type="Rhea" id="RHEA:25426"/>
    </physiologicalReaction>
</comment>
<dbReference type="UniPathway" id="UPA00591">
    <property type="reaction ID" value="UER00648"/>
</dbReference>
<evidence type="ECO:0000256" key="3">
    <source>
        <dbReference type="ARBA" id="ARBA00004496"/>
    </source>
</evidence>
<evidence type="ECO:0000256" key="13">
    <source>
        <dbReference type="ARBA" id="ARBA00022842"/>
    </source>
</evidence>
<comment type="catalytic activity">
    <reaction evidence="15">
        <text>IMP + diphosphate = hypoxanthine + 5-phospho-alpha-D-ribose 1-diphosphate</text>
        <dbReference type="Rhea" id="RHEA:17973"/>
        <dbReference type="ChEBI" id="CHEBI:17368"/>
        <dbReference type="ChEBI" id="CHEBI:33019"/>
        <dbReference type="ChEBI" id="CHEBI:58017"/>
        <dbReference type="ChEBI" id="CHEBI:58053"/>
        <dbReference type="EC" id="2.4.2.8"/>
    </reaction>
    <physiologicalReaction direction="right-to-left" evidence="15">
        <dbReference type="Rhea" id="RHEA:17975"/>
    </physiologicalReaction>
</comment>
<evidence type="ECO:0000259" key="17">
    <source>
        <dbReference type="Pfam" id="PF00156"/>
    </source>
</evidence>
<evidence type="ECO:0000256" key="10">
    <source>
        <dbReference type="ARBA" id="ARBA00022723"/>
    </source>
</evidence>
<dbReference type="Proteomes" id="UP000003900">
    <property type="component" value="Unassembled WGS sequence"/>
</dbReference>
<dbReference type="RefSeq" id="WP_006678273.1">
    <property type="nucleotide sequence ID" value="NZ_AHKH01000059.1"/>
</dbReference>
<dbReference type="GO" id="GO:0046100">
    <property type="term" value="P:hypoxanthine metabolic process"/>
    <property type="evidence" value="ECO:0007669"/>
    <property type="project" value="TreeGrafter"/>
</dbReference>
<dbReference type="Pfam" id="PF00156">
    <property type="entry name" value="Pribosyltran"/>
    <property type="match status" value="1"/>
</dbReference>
<dbReference type="CDD" id="cd06223">
    <property type="entry name" value="PRTases_typeI"/>
    <property type="match status" value="1"/>
</dbReference>
<evidence type="ECO:0000256" key="6">
    <source>
        <dbReference type="ARBA" id="ARBA00008391"/>
    </source>
</evidence>
<comment type="pathway">
    <text evidence="5">Purine metabolism; GMP biosynthesis via salvage pathway; GMP from guanine: step 1/1.</text>
</comment>
<keyword evidence="9 16" id="KW-0808">Transferase</keyword>
<evidence type="ECO:0000256" key="9">
    <source>
        <dbReference type="ARBA" id="ARBA00022679"/>
    </source>
</evidence>
<organism evidence="18 19">
    <name type="scientific">Paenibacillus dendritiformis C454</name>
    <dbReference type="NCBI Taxonomy" id="1131935"/>
    <lineage>
        <taxon>Bacteria</taxon>
        <taxon>Bacillati</taxon>
        <taxon>Bacillota</taxon>
        <taxon>Bacilli</taxon>
        <taxon>Bacillales</taxon>
        <taxon>Paenibacillaceae</taxon>
        <taxon>Paenibacillus</taxon>
    </lineage>
</organism>
<dbReference type="GO" id="GO:0032264">
    <property type="term" value="P:IMP salvage"/>
    <property type="evidence" value="ECO:0007669"/>
    <property type="project" value="UniProtKB-UniPathway"/>
</dbReference>
<keyword evidence="11 16" id="KW-0660">Purine salvage</keyword>
<dbReference type="STRING" id="1131935.PDENDC454_18888"/>
<dbReference type="InterPro" id="IPR000836">
    <property type="entry name" value="PRTase_dom"/>
</dbReference>
<keyword evidence="10 16" id="KW-0479">Metal-binding</keyword>
<evidence type="ECO:0000313" key="19">
    <source>
        <dbReference type="Proteomes" id="UP000003900"/>
    </source>
</evidence>
<dbReference type="Gene3D" id="3.40.50.2020">
    <property type="match status" value="1"/>
</dbReference>
<comment type="caution">
    <text evidence="18">The sequence shown here is derived from an EMBL/GenBank/DDBJ whole genome shotgun (WGS) entry which is preliminary data.</text>
</comment>
<comment type="similarity">
    <text evidence="6 16">Belongs to the purine/pyrimidine phosphoribosyltransferase family.</text>
</comment>
<evidence type="ECO:0000256" key="7">
    <source>
        <dbReference type="ARBA" id="ARBA00022490"/>
    </source>
</evidence>
<proteinExistence type="inferred from homology"/>
<evidence type="ECO:0000256" key="11">
    <source>
        <dbReference type="ARBA" id="ARBA00022726"/>
    </source>
</evidence>
<evidence type="ECO:0000313" key="18">
    <source>
        <dbReference type="EMBL" id="EHQ60717.1"/>
    </source>
</evidence>
<dbReference type="GO" id="GO:0052657">
    <property type="term" value="F:guanine phosphoribosyltransferase activity"/>
    <property type="evidence" value="ECO:0007669"/>
    <property type="project" value="RHEA"/>
</dbReference>
<protein>
    <recommendedName>
        <fullName evidence="16">Hypoxanthine phosphoribosyltransferase</fullName>
        <ecNumber evidence="16">2.4.2.8</ecNumber>
    </recommendedName>
</protein>
<dbReference type="GO" id="GO:0005829">
    <property type="term" value="C:cytosol"/>
    <property type="evidence" value="ECO:0007669"/>
    <property type="project" value="TreeGrafter"/>
</dbReference>
<keyword evidence="19" id="KW-1185">Reference proteome</keyword>
<dbReference type="GO" id="GO:0004422">
    <property type="term" value="F:hypoxanthine phosphoribosyltransferase activity"/>
    <property type="evidence" value="ECO:0007669"/>
    <property type="project" value="InterPro"/>
</dbReference>
<accession>H3SJQ0</accession>
<evidence type="ECO:0000256" key="4">
    <source>
        <dbReference type="ARBA" id="ARBA00004669"/>
    </source>
</evidence>
<dbReference type="EMBL" id="AHKH01000059">
    <property type="protein sequence ID" value="EHQ60717.1"/>
    <property type="molecule type" value="Genomic_DNA"/>
</dbReference>
<dbReference type="PANTHER" id="PTHR43340">
    <property type="entry name" value="HYPOXANTHINE-GUANINE PHOSPHORIBOSYLTRANSFERASE"/>
    <property type="match status" value="1"/>
</dbReference>
<reference evidence="18 19" key="1">
    <citation type="journal article" date="2012" name="J. Bacteriol.">
        <title>Genome Sequence of the Pattern-Forming Social Bacterium Paenibacillus dendritiformis C454 Chiral Morphotype.</title>
        <authorList>
            <person name="Sirota-Madi A."/>
            <person name="Olender T."/>
            <person name="Helman Y."/>
            <person name="Brainis I."/>
            <person name="Finkelshtein A."/>
            <person name="Roth D."/>
            <person name="Hagai E."/>
            <person name="Leshkowitz D."/>
            <person name="Brodsky L."/>
            <person name="Galatenko V."/>
            <person name="Nikolaev V."/>
            <person name="Gutnick D.L."/>
            <person name="Lancet D."/>
            <person name="Ben-Jacob E."/>
        </authorList>
    </citation>
    <scope>NUCLEOTIDE SEQUENCE [LARGE SCALE GENOMIC DNA]</scope>
    <source>
        <strain evidence="18 19">C454</strain>
    </source>
</reference>
<keyword evidence="7 16" id="KW-0963">Cytoplasm</keyword>
<keyword evidence="8 16" id="KW-0328">Glycosyltransferase</keyword>
<dbReference type="PATRIC" id="fig|1131935.3.peg.3921"/>
<evidence type="ECO:0000256" key="15">
    <source>
        <dbReference type="ARBA" id="ARBA00049402"/>
    </source>
</evidence>
<dbReference type="PANTHER" id="PTHR43340:SF1">
    <property type="entry name" value="HYPOXANTHINE PHOSPHORIBOSYLTRANSFERASE"/>
    <property type="match status" value="1"/>
</dbReference>
<dbReference type="InterPro" id="IPR050408">
    <property type="entry name" value="HGPRT"/>
</dbReference>
<comment type="cofactor">
    <cofactor evidence="1 16">
        <name>Mg(2+)</name>
        <dbReference type="ChEBI" id="CHEBI:18420"/>
    </cofactor>
</comment>
<keyword evidence="13 16" id="KW-0460">Magnesium</keyword>
<sequence length="182" mass="20417">MYNDIEKVIISEEQIQAKVQELGAQISREYEGKCPLVICVLKGAFVFMADLVKRITVPLELDFMAVSSYGASTKSSGVVRIIKDLDVSVEGRDVLIVEDIIDTGLTLSYLIEVLQGRKANSIRLVTLFDKPARRTVNLEADYKGFVLPDEFIVGYGLDYAERYRNLPYIGVLKPNIYSNEAK</sequence>
<dbReference type="FunFam" id="3.40.50.2020:FF:000006">
    <property type="entry name" value="Hypoxanthine phosphoribosyltransferase"/>
    <property type="match status" value="1"/>
</dbReference>
<evidence type="ECO:0000256" key="1">
    <source>
        <dbReference type="ARBA" id="ARBA00001946"/>
    </source>
</evidence>
<dbReference type="AlphaFoldDB" id="H3SJQ0"/>
<evidence type="ECO:0000256" key="2">
    <source>
        <dbReference type="ARBA" id="ARBA00002049"/>
    </source>
</evidence>
<dbReference type="GO" id="GO:0000287">
    <property type="term" value="F:magnesium ion binding"/>
    <property type="evidence" value="ECO:0007669"/>
    <property type="project" value="TreeGrafter"/>
</dbReference>
<dbReference type="GO" id="GO:0006178">
    <property type="term" value="P:guanine salvage"/>
    <property type="evidence" value="ECO:0007669"/>
    <property type="project" value="TreeGrafter"/>
</dbReference>
<comment type="pathway">
    <text evidence="4 16">Purine metabolism; IMP biosynthesis via salvage pathway; IMP from hypoxanthine: step 1/1.</text>
</comment>
<dbReference type="GO" id="GO:0032263">
    <property type="term" value="P:GMP salvage"/>
    <property type="evidence" value="ECO:0007669"/>
    <property type="project" value="TreeGrafter"/>
</dbReference>
<evidence type="ECO:0000256" key="8">
    <source>
        <dbReference type="ARBA" id="ARBA00022676"/>
    </source>
</evidence>
<comment type="subcellular location">
    <subcellularLocation>
        <location evidence="3 16">Cytoplasm</location>
    </subcellularLocation>
</comment>
<dbReference type="InterPro" id="IPR029057">
    <property type="entry name" value="PRTase-like"/>
</dbReference>